<name>A0A1I7S4V5_BURXY</name>
<dbReference type="WBParaSite" id="BXY_0803800.1">
    <property type="protein sequence ID" value="BXY_0803800.1"/>
    <property type="gene ID" value="BXY_0803800"/>
</dbReference>
<dbReference type="Proteomes" id="UP000659654">
    <property type="component" value="Unassembled WGS sequence"/>
</dbReference>
<dbReference type="AlphaFoldDB" id="A0A1I7S4V5"/>
<reference evidence="2" key="2">
    <citation type="submission" date="2020-08" db="EMBL/GenBank/DDBJ databases">
        <authorList>
            <person name="Kikuchi T."/>
        </authorList>
    </citation>
    <scope>NUCLEOTIDE SEQUENCE</scope>
    <source>
        <strain evidence="1">Ka4C1</strain>
    </source>
</reference>
<evidence type="ECO:0000313" key="5">
    <source>
        <dbReference type="WBParaSite" id="BXY_0803800.1"/>
    </source>
</evidence>
<evidence type="ECO:0000313" key="2">
    <source>
        <dbReference type="EMBL" id="CAG9117403.1"/>
    </source>
</evidence>
<dbReference type="OrthoDB" id="5915577at2759"/>
<accession>A0A1I7S4V5</accession>
<sequence length="198" mass="22409">MVVVDEEYALSVIRKSKNFQKFEEGKKVKSVSIRVLSDDQGYVAVVHHAIVHFECGTDFSFIIKAPSLERCVDTFALDNDDPNSLTLVHNRECEVYEFLDKCNVLAPKLYDMRLATDLVKDPGYILMESFVGRGVVLGLRHQVSSKQVINVAHHLGKMRAEVGKIKDVKPWNDPFRVEGTLVDELFDKESTFMGAPTF</sequence>
<dbReference type="Proteomes" id="UP000582659">
    <property type="component" value="Unassembled WGS sequence"/>
</dbReference>
<dbReference type="EMBL" id="CAJFDI010000004">
    <property type="protein sequence ID" value="CAD5227298.1"/>
    <property type="molecule type" value="Genomic_DNA"/>
</dbReference>
<keyword evidence="4" id="KW-1185">Reference proteome</keyword>
<reference evidence="5" key="1">
    <citation type="submission" date="2016-11" db="UniProtKB">
        <authorList>
            <consortium name="WormBaseParasite"/>
        </authorList>
    </citation>
    <scope>IDENTIFICATION</scope>
</reference>
<evidence type="ECO:0000313" key="4">
    <source>
        <dbReference type="Proteomes" id="UP000659654"/>
    </source>
</evidence>
<protein>
    <submittedName>
        <fullName evidence="1">(pine wood nematode) hypothetical protein</fullName>
    </submittedName>
</protein>
<evidence type="ECO:0000313" key="1">
    <source>
        <dbReference type="EMBL" id="CAD5227298.1"/>
    </source>
</evidence>
<proteinExistence type="predicted"/>
<organism evidence="3 5">
    <name type="scientific">Bursaphelenchus xylophilus</name>
    <name type="common">Pinewood nematode worm</name>
    <name type="synonym">Aphelenchoides xylophilus</name>
    <dbReference type="NCBI Taxonomy" id="6326"/>
    <lineage>
        <taxon>Eukaryota</taxon>
        <taxon>Metazoa</taxon>
        <taxon>Ecdysozoa</taxon>
        <taxon>Nematoda</taxon>
        <taxon>Chromadorea</taxon>
        <taxon>Rhabditida</taxon>
        <taxon>Tylenchina</taxon>
        <taxon>Tylenchomorpha</taxon>
        <taxon>Aphelenchoidea</taxon>
        <taxon>Aphelenchoididae</taxon>
        <taxon>Bursaphelenchus</taxon>
    </lineage>
</organism>
<dbReference type="Proteomes" id="UP000095284">
    <property type="component" value="Unplaced"/>
</dbReference>
<gene>
    <name evidence="1" type="ORF">BXYJ_LOCUS9843</name>
</gene>
<evidence type="ECO:0000313" key="3">
    <source>
        <dbReference type="Proteomes" id="UP000095284"/>
    </source>
</evidence>
<dbReference type="EMBL" id="CAJFCV020000004">
    <property type="protein sequence ID" value="CAG9117403.1"/>
    <property type="molecule type" value="Genomic_DNA"/>
</dbReference>